<evidence type="ECO:0000313" key="1">
    <source>
        <dbReference type="EMBL" id="MBK1868918.1"/>
    </source>
</evidence>
<dbReference type="Proteomes" id="UP000616151">
    <property type="component" value="Unassembled WGS sequence"/>
</dbReference>
<organism evidence="1 2">
    <name type="scientific">Taklimakanibacter albus</name>
    <dbReference type="NCBI Taxonomy" id="2800327"/>
    <lineage>
        <taxon>Bacteria</taxon>
        <taxon>Pseudomonadati</taxon>
        <taxon>Pseudomonadota</taxon>
        <taxon>Alphaproteobacteria</taxon>
        <taxon>Hyphomicrobiales</taxon>
        <taxon>Aestuariivirgaceae</taxon>
        <taxon>Taklimakanibacter</taxon>
    </lineage>
</organism>
<evidence type="ECO:0000313" key="2">
    <source>
        <dbReference type="Proteomes" id="UP000616151"/>
    </source>
</evidence>
<comment type="caution">
    <text evidence="1">The sequence shown here is derived from an EMBL/GenBank/DDBJ whole genome shotgun (WGS) entry which is preliminary data.</text>
</comment>
<accession>A0ACC5R8E4</accession>
<protein>
    <submittedName>
        <fullName evidence="1">ABC transporter permease</fullName>
    </submittedName>
</protein>
<name>A0ACC5R8E4_9HYPH</name>
<dbReference type="EMBL" id="JAENHL010000007">
    <property type="protein sequence ID" value="MBK1868918.1"/>
    <property type="molecule type" value="Genomic_DNA"/>
</dbReference>
<reference evidence="1" key="1">
    <citation type="submission" date="2021-01" db="EMBL/GenBank/DDBJ databases">
        <authorList>
            <person name="Sun Q."/>
        </authorList>
    </citation>
    <scope>NUCLEOTIDE SEQUENCE</scope>
    <source>
        <strain evidence="1">YIM B02566</strain>
    </source>
</reference>
<keyword evidence="2" id="KW-1185">Reference proteome</keyword>
<gene>
    <name evidence="1" type="ORF">JHL16_21345</name>
</gene>
<proteinExistence type="predicted"/>
<sequence length="337" mass="36102">MIRFLLRRIGQFIITFLAASFLLFAVTEFSPGTVASKILGPYAVSSQVDLLTEKLHLGDPLLVRYLRWLGIVAGVVENPLGDPTIGLGLSDPRGNRYVGNFGYSLMLKEPVVDVVGERIGYTVLLTLLAILVIIPVSLAAGVAAGVNPGRPVDRILSMGAVILTSLPEFVVAVALLLVGVVWLGILPGTSPMTQGGRWPLSLQLVLPVGVLVIASASYVLRIVRASVADTMRKPYVRTALLKGLKRRDIILHHVLRNAMIPPITVILLQINWLLTGVVVVESIFAYPGVGSLLLQAALFGDIYLVQALTLLALIVAVGTQLIGDLCYLALDPKIKLG</sequence>